<reference evidence="3" key="1">
    <citation type="submission" date="2021-04" db="EMBL/GenBank/DDBJ databases">
        <authorList>
            <person name="Vanwijnsberghe S."/>
        </authorList>
    </citation>
    <scope>NUCLEOTIDE SEQUENCE</scope>
    <source>
        <strain evidence="3">LMG 31841</strain>
    </source>
</reference>
<feature type="domain" description="Transposase IS200-like" evidence="2">
    <location>
        <begin position="37"/>
        <end position="152"/>
    </location>
</feature>
<dbReference type="PANTHER" id="PTHR34322">
    <property type="entry name" value="TRANSPOSASE, Y1_TNP DOMAIN-CONTAINING"/>
    <property type="match status" value="1"/>
</dbReference>
<dbReference type="GO" id="GO:0004803">
    <property type="term" value="F:transposase activity"/>
    <property type="evidence" value="ECO:0007669"/>
    <property type="project" value="InterPro"/>
</dbReference>
<protein>
    <recommendedName>
        <fullName evidence="2">Transposase IS200-like domain-containing protein</fullName>
    </recommendedName>
</protein>
<organism evidence="3 4">
    <name type="scientific">Paraburkholderia saeva</name>
    <dbReference type="NCBI Taxonomy" id="2777537"/>
    <lineage>
        <taxon>Bacteria</taxon>
        <taxon>Pseudomonadati</taxon>
        <taxon>Pseudomonadota</taxon>
        <taxon>Betaproteobacteria</taxon>
        <taxon>Burkholderiales</taxon>
        <taxon>Burkholderiaceae</taxon>
        <taxon>Paraburkholderia</taxon>
    </lineage>
</organism>
<dbReference type="GO" id="GO:0003677">
    <property type="term" value="F:DNA binding"/>
    <property type="evidence" value="ECO:0007669"/>
    <property type="project" value="InterPro"/>
</dbReference>
<feature type="region of interest" description="Disordered" evidence="1">
    <location>
        <begin position="246"/>
        <end position="283"/>
    </location>
</feature>
<evidence type="ECO:0000313" key="4">
    <source>
        <dbReference type="Proteomes" id="UP000789704"/>
    </source>
</evidence>
<comment type="caution">
    <text evidence="3">The sequence shown here is derived from an EMBL/GenBank/DDBJ whole genome shotgun (WGS) entry which is preliminary data.</text>
</comment>
<evidence type="ECO:0000313" key="3">
    <source>
        <dbReference type="EMBL" id="CAG4923385.1"/>
    </source>
</evidence>
<dbReference type="SUPFAM" id="SSF143422">
    <property type="entry name" value="Transposase IS200-like"/>
    <property type="match status" value="1"/>
</dbReference>
<dbReference type="PANTHER" id="PTHR34322:SF2">
    <property type="entry name" value="TRANSPOSASE IS200-LIKE DOMAIN-CONTAINING PROTEIN"/>
    <property type="match status" value="1"/>
</dbReference>
<name>A0A9N8X4D0_9BURK</name>
<proteinExistence type="predicted"/>
<evidence type="ECO:0000256" key="1">
    <source>
        <dbReference type="SAM" id="MobiDB-lite"/>
    </source>
</evidence>
<dbReference type="Proteomes" id="UP000789704">
    <property type="component" value="Unassembled WGS sequence"/>
</dbReference>
<dbReference type="SMART" id="SM01321">
    <property type="entry name" value="Y1_Tnp"/>
    <property type="match status" value="1"/>
</dbReference>
<dbReference type="InterPro" id="IPR002686">
    <property type="entry name" value="Transposase_17"/>
</dbReference>
<dbReference type="InterPro" id="IPR036515">
    <property type="entry name" value="Transposase_17_sf"/>
</dbReference>
<dbReference type="Gene3D" id="3.30.70.1290">
    <property type="entry name" value="Transposase IS200-like"/>
    <property type="match status" value="1"/>
</dbReference>
<sequence length="283" mass="31833">MLPCRSRRGAYRSEDPRTPEYGFPVVRYMAKLPRLYIPGQPQHVILPGLDDRPAFVDEVDCNIFVNCLRDAVRRYETGIHAWALLPGGVHLVATPANETALSLTMQAIGRRYVAIYNARHDRSGPLWAGRYRATVIEPERYLLMASRLVERAPVRAGLATAPENYRWSSYRHHAGLCTDPIVSEHALFEALGSTPFERHHAWKHLCGQPLDEGEVATLMAATLKGWALGSGTYLAWASGRANRRISRLPRGPQRKSPEAPAQPQDKPAHCQTDYPYHDRANPR</sequence>
<dbReference type="EMBL" id="CAJQZC010000014">
    <property type="protein sequence ID" value="CAG4923385.1"/>
    <property type="molecule type" value="Genomic_DNA"/>
</dbReference>
<evidence type="ECO:0000259" key="2">
    <source>
        <dbReference type="SMART" id="SM01321"/>
    </source>
</evidence>
<dbReference type="AlphaFoldDB" id="A0A9N8X4D0"/>
<gene>
    <name evidence="3" type="ORF">LMG31841_05279</name>
</gene>
<dbReference type="GO" id="GO:0006313">
    <property type="term" value="P:DNA transposition"/>
    <property type="evidence" value="ECO:0007669"/>
    <property type="project" value="InterPro"/>
</dbReference>
<accession>A0A9N8X4D0</accession>
<keyword evidence="4" id="KW-1185">Reference proteome</keyword>